<evidence type="ECO:0000313" key="2">
    <source>
        <dbReference type="EMBL" id="MEB3103792.1"/>
    </source>
</evidence>
<reference evidence="2" key="1">
    <citation type="submission" date="2023-12" db="EMBL/GenBank/DDBJ databases">
        <title>Fervidustalea candida gen. nov., sp. nov., a novel member of the family Paenibacillaceae isolated from a geothermal area.</title>
        <authorList>
            <person name="Li W.-J."/>
            <person name="Jiao J.-Y."/>
            <person name="Chen Y."/>
        </authorList>
    </citation>
    <scope>NUCLEOTIDE SEQUENCE</scope>
    <source>
        <strain evidence="2">SYSU GA230002</strain>
    </source>
</reference>
<keyword evidence="1" id="KW-1133">Transmembrane helix</keyword>
<keyword evidence="3" id="KW-1185">Reference proteome</keyword>
<dbReference type="Proteomes" id="UP001310386">
    <property type="component" value="Unassembled WGS sequence"/>
</dbReference>
<gene>
    <name evidence="2" type="ORF">VF724_19430</name>
</gene>
<feature type="transmembrane region" description="Helical" evidence="1">
    <location>
        <begin position="32"/>
        <end position="52"/>
    </location>
</feature>
<evidence type="ECO:0000313" key="3">
    <source>
        <dbReference type="Proteomes" id="UP001310386"/>
    </source>
</evidence>
<organism evidence="2 3">
    <name type="scientific">Ferviditalea candida</name>
    <dbReference type="NCBI Taxonomy" id="3108399"/>
    <lineage>
        <taxon>Bacteria</taxon>
        <taxon>Bacillati</taxon>
        <taxon>Bacillota</taxon>
        <taxon>Bacilli</taxon>
        <taxon>Bacillales</taxon>
        <taxon>Paenibacillaceae</taxon>
        <taxon>Ferviditalea</taxon>
    </lineage>
</organism>
<proteinExistence type="predicted"/>
<keyword evidence="1" id="KW-0812">Transmembrane</keyword>
<feature type="non-terminal residue" evidence="2">
    <location>
        <position position="1"/>
    </location>
</feature>
<evidence type="ECO:0000256" key="1">
    <source>
        <dbReference type="SAM" id="Phobius"/>
    </source>
</evidence>
<comment type="caution">
    <text evidence="2">The sequence shown here is derived from an EMBL/GenBank/DDBJ whole genome shotgun (WGS) entry which is preliminary data.</text>
</comment>
<accession>A0ABU5ZNJ9</accession>
<sequence>TVFTHPQAPLSSSRSADVLPNGDLINISHLAVLNQVLFFAIASIFSGVSPCLTKPRLNRQHSFVNIILKSDSD</sequence>
<protein>
    <submittedName>
        <fullName evidence="2">Uncharacterized protein</fullName>
    </submittedName>
</protein>
<dbReference type="EMBL" id="JAYJLD010000051">
    <property type="protein sequence ID" value="MEB3103792.1"/>
    <property type="molecule type" value="Genomic_DNA"/>
</dbReference>
<keyword evidence="1" id="KW-0472">Membrane</keyword>
<name>A0ABU5ZNJ9_9BACL</name>
<dbReference type="RefSeq" id="WP_371755920.1">
    <property type="nucleotide sequence ID" value="NZ_JAYJLD010000051.1"/>
</dbReference>